<dbReference type="AlphaFoldDB" id="A0A8S2ZRZ7"/>
<comment type="caution">
    <text evidence="1">The sequence shown here is derived from an EMBL/GenBank/DDBJ whole genome shotgun (WGS) entry which is preliminary data.</text>
</comment>
<dbReference type="Pfam" id="PF01177">
    <property type="entry name" value="Asp_Glu_race"/>
    <property type="match status" value="1"/>
</dbReference>
<evidence type="ECO:0000313" key="2">
    <source>
        <dbReference type="Proteomes" id="UP000681967"/>
    </source>
</evidence>
<evidence type="ECO:0000313" key="1">
    <source>
        <dbReference type="EMBL" id="CAF4651180.1"/>
    </source>
</evidence>
<gene>
    <name evidence="1" type="ORF">BYL167_LOCUS42176</name>
</gene>
<dbReference type="InterPro" id="IPR001920">
    <property type="entry name" value="Asp/Glu_race"/>
</dbReference>
<name>A0A8S2ZRZ7_9BILA</name>
<dbReference type="PROSITE" id="PS00924">
    <property type="entry name" value="ASP_GLU_RACEMASE_2"/>
    <property type="match status" value="1"/>
</dbReference>
<dbReference type="EMBL" id="CAJOBH010108890">
    <property type="protein sequence ID" value="CAF4651180.1"/>
    <property type="molecule type" value="Genomic_DNA"/>
</dbReference>
<evidence type="ECO:0008006" key="3">
    <source>
        <dbReference type="Google" id="ProtNLM"/>
    </source>
</evidence>
<dbReference type="InterPro" id="IPR033134">
    <property type="entry name" value="Asp/Glu_racemase_AS_2"/>
</dbReference>
<accession>A0A8S2ZRZ7</accession>
<organism evidence="1 2">
    <name type="scientific">Rotaria magnacalcarata</name>
    <dbReference type="NCBI Taxonomy" id="392030"/>
    <lineage>
        <taxon>Eukaryota</taxon>
        <taxon>Metazoa</taxon>
        <taxon>Spiralia</taxon>
        <taxon>Gnathifera</taxon>
        <taxon>Rotifera</taxon>
        <taxon>Eurotatoria</taxon>
        <taxon>Bdelloidea</taxon>
        <taxon>Philodinida</taxon>
        <taxon>Philodinidae</taxon>
        <taxon>Rotaria</taxon>
    </lineage>
</organism>
<sequence length="72" mass="8110">VTEESKQTFLKVIQRLNDEQNIEGIVLGCTEIPVLIKQNDIPHVLLFDSTQLHAQLAVDYQLGRQSIKAVLP</sequence>
<dbReference type="GO" id="GO:0047661">
    <property type="term" value="F:amino-acid racemase activity"/>
    <property type="evidence" value="ECO:0007669"/>
    <property type="project" value="InterPro"/>
</dbReference>
<dbReference type="SUPFAM" id="SSF53681">
    <property type="entry name" value="Aspartate/glutamate racemase"/>
    <property type="match status" value="1"/>
</dbReference>
<reference evidence="1" key="1">
    <citation type="submission" date="2021-02" db="EMBL/GenBank/DDBJ databases">
        <authorList>
            <person name="Nowell W R."/>
        </authorList>
    </citation>
    <scope>NUCLEOTIDE SEQUENCE</scope>
</reference>
<dbReference type="InterPro" id="IPR015942">
    <property type="entry name" value="Asp/Glu/hydantoin_racemase"/>
</dbReference>
<dbReference type="Proteomes" id="UP000681967">
    <property type="component" value="Unassembled WGS sequence"/>
</dbReference>
<proteinExistence type="predicted"/>
<feature type="non-terminal residue" evidence="1">
    <location>
        <position position="1"/>
    </location>
</feature>
<protein>
    <recommendedName>
        <fullName evidence="3">Aspartate racemase</fullName>
    </recommendedName>
</protein>
<dbReference type="Gene3D" id="3.40.50.1860">
    <property type="match status" value="1"/>
</dbReference>